<keyword evidence="3" id="KW-1185">Reference proteome</keyword>
<organism evidence="1">
    <name type="scientific">Acidithiobacillus ferrivorans</name>
    <dbReference type="NCBI Taxonomy" id="160808"/>
    <lineage>
        <taxon>Bacteria</taxon>
        <taxon>Pseudomonadati</taxon>
        <taxon>Pseudomonadota</taxon>
        <taxon>Acidithiobacillia</taxon>
        <taxon>Acidithiobacillales</taxon>
        <taxon>Acidithiobacillaceae</taxon>
        <taxon>Acidithiobacillus</taxon>
    </lineage>
</organism>
<dbReference type="EMBL" id="LT841305">
    <property type="protein sequence ID" value="SMH64816.1"/>
    <property type="molecule type" value="Genomic_DNA"/>
</dbReference>
<proteinExistence type="predicted"/>
<evidence type="ECO:0000313" key="2">
    <source>
        <dbReference type="EMBL" id="SMH64816.1"/>
    </source>
</evidence>
<dbReference type="RefSeq" id="WP_035195457.1">
    <property type="nucleotide sequence ID" value="NZ_CCCS020000078.1"/>
</dbReference>
<dbReference type="AlphaFoldDB" id="A0A060UZJ2"/>
<dbReference type="Pfam" id="PF06864">
    <property type="entry name" value="PAP_PilO"/>
    <property type="match status" value="1"/>
</dbReference>
<gene>
    <name evidence="2" type="ORF">AFERRI_10850</name>
    <name evidence="1" type="ORF">AFERRI_80007</name>
</gene>
<reference evidence="2 3" key="3">
    <citation type="submission" date="2017-03" db="EMBL/GenBank/DDBJ databases">
        <authorList>
            <person name="Regsiter A."/>
            <person name="William W."/>
        </authorList>
    </citation>
    <scope>NUCLEOTIDE SEQUENCE [LARGE SCALE GENOMIC DNA]</scope>
    <source>
        <strain evidence="2">PRJEB5721</strain>
    </source>
</reference>
<dbReference type="EMBL" id="CCCS020000078">
    <property type="protein sequence ID" value="CDQ12058.1"/>
    <property type="molecule type" value="Genomic_DNA"/>
</dbReference>
<protein>
    <submittedName>
        <fullName evidence="1">Uncharacterized protein</fullName>
    </submittedName>
</protein>
<sequence>MPARNSSLDESSIPLQGATPAARVITVGKRGWVAGMLWRSFEEKPLRTELRQEGADLQTDWAALRVGEDAIQAGFCAAVDESKRPKRLFSLAAAVADSRRQPWLGIYKIADGLWWYIAVRDGQAILPDGDVIGGEAEIYAARERHSGFGDWTYVEGNLDDLSALVQGIKPSPVFALHGAPDWLRAAATLAAIVVVAGAGGLWWHAHQLAAQRARELAMARIHALLEQQQVKKALPSPLLITPLPDSWLAACDGAIENVPVSRDGWTANGVSCVGNAASIVWRRMPGATTAVRPQGVLDAGGNKVFQSIPLALKRAAGWNNGQPLPAEESALFALLQGMGVKATIQSALSQPPVSTLPGGKLAGKTALPAPQAQVHFTLPVTPFSVNWNAIPGFRIARVAMRAEGWNVEGVLYGR</sequence>
<dbReference type="InterPro" id="IPR009663">
    <property type="entry name" value="PAP_PilO"/>
</dbReference>
<name>A0A060UZJ2_9PROT</name>
<dbReference type="Proteomes" id="UP000193925">
    <property type="component" value="Chromosome AFERRI"/>
</dbReference>
<reference evidence="1" key="1">
    <citation type="submission" date="2014-03" db="EMBL/GenBank/DDBJ databases">
        <authorList>
            <person name="Genoscope - CEA"/>
        </authorList>
    </citation>
    <scope>NUCLEOTIDE SEQUENCE [LARGE SCALE GENOMIC DNA]</scope>
    <source>
        <strain evidence="1">CF27</strain>
    </source>
</reference>
<evidence type="ECO:0000313" key="1">
    <source>
        <dbReference type="EMBL" id="CDQ12058.1"/>
    </source>
</evidence>
<accession>A0A060UZJ2</accession>
<reference evidence="1" key="2">
    <citation type="submission" date="2014-07" db="EMBL/GenBank/DDBJ databases">
        <title>Initial genome analysis of the psychrotolerant acidophile Acidithiobacillus ferrivorans CF27: insights into iron and sulfur oxidation pathways and into biofilm formation.</title>
        <authorList>
            <person name="Talla E."/>
            <person name="Hedrich S."/>
            <person name="Mangenot S."/>
            <person name="Ji B."/>
            <person name="Johnson D.B."/>
            <person name="Barbe V."/>
            <person name="Bonnefoy V."/>
        </authorList>
    </citation>
    <scope>NUCLEOTIDE SEQUENCE [LARGE SCALE GENOMIC DNA]</scope>
    <source>
        <strain evidence="1">CF27</strain>
    </source>
</reference>
<evidence type="ECO:0000313" key="3">
    <source>
        <dbReference type="Proteomes" id="UP000193925"/>
    </source>
</evidence>